<feature type="region of interest" description="Disordered" evidence="1">
    <location>
        <begin position="64"/>
        <end position="83"/>
    </location>
</feature>
<dbReference type="EMBL" id="JAWWNJ010000101">
    <property type="protein sequence ID" value="KAK6995860.1"/>
    <property type="molecule type" value="Genomic_DNA"/>
</dbReference>
<evidence type="ECO:0000313" key="3">
    <source>
        <dbReference type="Proteomes" id="UP001362999"/>
    </source>
</evidence>
<sequence length="207" mass="23261">MYIPLLVHALLPPPRSLLVPPSSVPIINARPRRRKCLLYAFRTSSPLRPSARILTSTSRISTRESGWAGAGSRRGRRRRDSTPSALTLPLLTLPVASICPRRDGIRRAALPLVRSFYPCNETGLLHAPRTATLHTHPLHHRHPLASRPVSRARHTWESDCGDECARHPYPHRHLYWPSPSSSPRQTTTALSRLPNAADSGRRVWVYV</sequence>
<accession>A0AAV9ZXW6</accession>
<evidence type="ECO:0000256" key="1">
    <source>
        <dbReference type="SAM" id="MobiDB-lite"/>
    </source>
</evidence>
<name>A0AAV9ZXW6_9AGAR</name>
<comment type="caution">
    <text evidence="2">The sequence shown here is derived from an EMBL/GenBank/DDBJ whole genome shotgun (WGS) entry which is preliminary data.</text>
</comment>
<keyword evidence="3" id="KW-1185">Reference proteome</keyword>
<dbReference type="Proteomes" id="UP001362999">
    <property type="component" value="Unassembled WGS sequence"/>
</dbReference>
<dbReference type="AlphaFoldDB" id="A0AAV9ZXW6"/>
<reference evidence="2 3" key="1">
    <citation type="journal article" date="2024" name="J Genomics">
        <title>Draft genome sequencing and assembly of Favolaschia claudopus CIRM-BRFM 2984 isolated from oak limbs.</title>
        <authorList>
            <person name="Navarro D."/>
            <person name="Drula E."/>
            <person name="Chaduli D."/>
            <person name="Cazenave R."/>
            <person name="Ahrendt S."/>
            <person name="Wang J."/>
            <person name="Lipzen A."/>
            <person name="Daum C."/>
            <person name="Barry K."/>
            <person name="Grigoriev I.V."/>
            <person name="Favel A."/>
            <person name="Rosso M.N."/>
            <person name="Martin F."/>
        </authorList>
    </citation>
    <scope>NUCLEOTIDE SEQUENCE [LARGE SCALE GENOMIC DNA]</scope>
    <source>
        <strain evidence="2 3">CIRM-BRFM 2984</strain>
    </source>
</reference>
<organism evidence="2 3">
    <name type="scientific">Favolaschia claudopus</name>
    <dbReference type="NCBI Taxonomy" id="2862362"/>
    <lineage>
        <taxon>Eukaryota</taxon>
        <taxon>Fungi</taxon>
        <taxon>Dikarya</taxon>
        <taxon>Basidiomycota</taxon>
        <taxon>Agaricomycotina</taxon>
        <taxon>Agaricomycetes</taxon>
        <taxon>Agaricomycetidae</taxon>
        <taxon>Agaricales</taxon>
        <taxon>Marasmiineae</taxon>
        <taxon>Mycenaceae</taxon>
        <taxon>Favolaschia</taxon>
    </lineage>
</organism>
<protein>
    <submittedName>
        <fullName evidence="2">Uncharacterized protein</fullName>
    </submittedName>
</protein>
<proteinExistence type="predicted"/>
<gene>
    <name evidence="2" type="ORF">R3P38DRAFT_111274</name>
</gene>
<evidence type="ECO:0000313" key="2">
    <source>
        <dbReference type="EMBL" id="KAK6995860.1"/>
    </source>
</evidence>